<protein>
    <submittedName>
        <fullName evidence="3">Uncharacterized protein</fullName>
    </submittedName>
</protein>
<feature type="compositionally biased region" description="Low complexity" evidence="1">
    <location>
        <begin position="634"/>
        <end position="647"/>
    </location>
</feature>
<feature type="compositionally biased region" description="Low complexity" evidence="1">
    <location>
        <begin position="114"/>
        <end position="126"/>
    </location>
</feature>
<dbReference type="RefSeq" id="XP_013329978.1">
    <property type="nucleotide sequence ID" value="XM_013474524.1"/>
</dbReference>
<accession>A0A0F4YZU5</accession>
<dbReference type="EMBL" id="LASV01000103">
    <property type="protein sequence ID" value="KKA23366.1"/>
    <property type="molecule type" value="Genomic_DNA"/>
</dbReference>
<dbReference type="AlphaFoldDB" id="A0A0F4YZU5"/>
<feature type="compositionally biased region" description="Polar residues" evidence="1">
    <location>
        <begin position="95"/>
        <end position="105"/>
    </location>
</feature>
<feature type="compositionally biased region" description="Low complexity" evidence="1">
    <location>
        <begin position="487"/>
        <end position="501"/>
    </location>
</feature>
<feature type="compositionally biased region" description="Polar residues" evidence="1">
    <location>
        <begin position="413"/>
        <end position="435"/>
    </location>
</feature>
<evidence type="ECO:0000256" key="1">
    <source>
        <dbReference type="SAM" id="MobiDB-lite"/>
    </source>
</evidence>
<feature type="compositionally biased region" description="Polar residues" evidence="1">
    <location>
        <begin position="509"/>
        <end position="540"/>
    </location>
</feature>
<evidence type="ECO:0000313" key="4">
    <source>
        <dbReference type="Proteomes" id="UP000053958"/>
    </source>
</evidence>
<dbReference type="Proteomes" id="UP000053958">
    <property type="component" value="Unassembled WGS sequence"/>
</dbReference>
<feature type="compositionally biased region" description="Low complexity" evidence="1">
    <location>
        <begin position="782"/>
        <end position="826"/>
    </location>
</feature>
<feature type="region of interest" description="Disordered" evidence="1">
    <location>
        <begin position="357"/>
        <end position="583"/>
    </location>
</feature>
<name>A0A0F4YZU5_RASE3</name>
<feature type="region of interest" description="Disordered" evidence="1">
    <location>
        <begin position="773"/>
        <end position="871"/>
    </location>
</feature>
<keyword evidence="2" id="KW-0472">Membrane</keyword>
<feature type="transmembrane region" description="Helical" evidence="2">
    <location>
        <begin position="6"/>
        <end position="30"/>
    </location>
</feature>
<dbReference type="GeneID" id="25314971"/>
<dbReference type="OrthoDB" id="3546893at2759"/>
<evidence type="ECO:0000313" key="3">
    <source>
        <dbReference type="EMBL" id="KKA23366.1"/>
    </source>
</evidence>
<keyword evidence="2" id="KW-1133">Transmembrane helix</keyword>
<gene>
    <name evidence="3" type="ORF">T310_2620</name>
</gene>
<proteinExistence type="predicted"/>
<feature type="compositionally biased region" description="Acidic residues" evidence="1">
    <location>
        <begin position="474"/>
        <end position="486"/>
    </location>
</feature>
<feature type="region of interest" description="Disordered" evidence="1">
    <location>
        <begin position="95"/>
        <end position="201"/>
    </location>
</feature>
<feature type="region of interest" description="Disordered" evidence="1">
    <location>
        <begin position="604"/>
        <end position="672"/>
    </location>
</feature>
<feature type="compositionally biased region" description="Basic and acidic residues" evidence="1">
    <location>
        <begin position="565"/>
        <end position="580"/>
    </location>
</feature>
<feature type="compositionally biased region" description="Polar residues" evidence="1">
    <location>
        <begin position="368"/>
        <end position="378"/>
    </location>
</feature>
<organism evidence="3 4">
    <name type="scientific">Rasamsonia emersonii (strain ATCC 16479 / CBS 393.64 / IMI 116815)</name>
    <dbReference type="NCBI Taxonomy" id="1408163"/>
    <lineage>
        <taxon>Eukaryota</taxon>
        <taxon>Fungi</taxon>
        <taxon>Dikarya</taxon>
        <taxon>Ascomycota</taxon>
        <taxon>Pezizomycotina</taxon>
        <taxon>Eurotiomycetes</taxon>
        <taxon>Eurotiomycetidae</taxon>
        <taxon>Eurotiales</taxon>
        <taxon>Trichocomaceae</taxon>
        <taxon>Rasamsonia</taxon>
    </lineage>
</organism>
<feature type="compositionally biased region" description="Gly residues" evidence="1">
    <location>
        <begin position="840"/>
        <end position="853"/>
    </location>
</feature>
<keyword evidence="2" id="KW-0812">Transmembrane</keyword>
<feature type="compositionally biased region" description="Polar residues" evidence="1">
    <location>
        <begin position="652"/>
        <end position="661"/>
    </location>
</feature>
<comment type="caution">
    <text evidence="3">The sequence shown here is derived from an EMBL/GenBank/DDBJ whole genome shotgun (WGS) entry which is preliminary data.</text>
</comment>
<evidence type="ECO:0000256" key="2">
    <source>
        <dbReference type="SAM" id="Phobius"/>
    </source>
</evidence>
<keyword evidence="4" id="KW-1185">Reference proteome</keyword>
<sequence length="871" mass="93701">MLSVTAVIAIAVGCSVLFIVSATVGIVVWWRLRQDRLSLAMAQARLAATVPVQGFNSVLADPARKDAALPYGQLPYSLLPREWAPLASTETFQLSMTPVKRSSSPQKRERARSLRGSISRSLSKRLSLSKRNHQKPVALSPLTVDEATKSSSSNNRPDAKEKEPTSAVEGFSELPTEITPRNTPEKDREDATPSELASSRSACTAWPHLASDRTFTVLTDQHDRPGQRSSRVRTGSIIAQSAGAAPEMPMPPPPPASYARGGIYQLPPDDSLMRLSSLSLETANSSILDEGRRASMSVDGEFHSPSLPPCPTFTPFSPCDIVRGGSVARDCASQRRSQSQRLSSSTARLTVASSDSYKLDLGGCSPRRSLTTRESPQPASDWPGQLPRRGETVLSPPRPRPASRRADSSPRRQTANNAIAKSYASQRQRRTSSVAISDEISPWHAKEPPTTKLGPHLRLSSHHVRRTGFSPMLEEPEEVSELENENDLNVHSSSNQQQQQQQRRHSRHCSTGSIPEIRSSSILGNNCSPAMNSRVVTRSNTSRKRSHSRMDDDVFVCPASASSPSEKHSLSRTPSPEKPEPASWYLPRSDAFSLSPSLFATGSPQRYTVRGGGGPQGVPVRRTVRNSAPPCANTSTSTTGITTTSITRSEDSIMSTPTQSPKRALTLAPSPSKDVRKSITLLRRMNSDAWDDDSRAYRCMGGCCSPSPSPSSLSLSLSLQQGRRMSASNRSSLAGSITIWEDAGEEEDAASASASASTLMPRRRVSVMERIDSDGAAEDAASSSNSSKNNPSSGDNNDSTSDSTTTKNNVNNNSNSSNNNDTNKNNQSILTTPHNKPKGLGLGYAGADGGGGPSCATTPASLYDRDGFLKE</sequence>
<reference evidence="3 4" key="1">
    <citation type="submission" date="2015-04" db="EMBL/GenBank/DDBJ databases">
        <authorList>
            <person name="Heijne W.H."/>
            <person name="Fedorova N.D."/>
            <person name="Nierman W.C."/>
            <person name="Vollebregt A.W."/>
            <person name="Zhao Z."/>
            <person name="Wu L."/>
            <person name="Kumar M."/>
            <person name="Stam H."/>
            <person name="van den Berg M.A."/>
            <person name="Pel H.J."/>
        </authorList>
    </citation>
    <scope>NUCLEOTIDE SEQUENCE [LARGE SCALE GENOMIC DNA]</scope>
    <source>
        <strain evidence="3 4">CBS 393.64</strain>
    </source>
</reference>